<comment type="caution">
    <text evidence="1">The sequence shown here is derived from an EMBL/GenBank/DDBJ whole genome shotgun (WGS) entry which is preliminary data.</text>
</comment>
<evidence type="ECO:0000313" key="1">
    <source>
        <dbReference type="EMBL" id="KAL0630307.1"/>
    </source>
</evidence>
<dbReference type="Proteomes" id="UP001447188">
    <property type="component" value="Unassembled WGS sequence"/>
</dbReference>
<feature type="non-terminal residue" evidence="1">
    <location>
        <position position="137"/>
    </location>
</feature>
<accession>A0ABR3G2X8</accession>
<organism evidence="1 2">
    <name type="scientific">Discina gigas</name>
    <dbReference type="NCBI Taxonomy" id="1032678"/>
    <lineage>
        <taxon>Eukaryota</taxon>
        <taxon>Fungi</taxon>
        <taxon>Dikarya</taxon>
        <taxon>Ascomycota</taxon>
        <taxon>Pezizomycotina</taxon>
        <taxon>Pezizomycetes</taxon>
        <taxon>Pezizales</taxon>
        <taxon>Discinaceae</taxon>
        <taxon>Discina</taxon>
    </lineage>
</organism>
<proteinExistence type="predicted"/>
<protein>
    <submittedName>
        <fullName evidence="1">Uncharacterized protein</fullName>
    </submittedName>
</protein>
<name>A0ABR3G2X8_9PEZI</name>
<dbReference type="EMBL" id="JBBBZM010000823">
    <property type="protein sequence ID" value="KAL0630307.1"/>
    <property type="molecule type" value="Genomic_DNA"/>
</dbReference>
<keyword evidence="2" id="KW-1185">Reference proteome</keyword>
<evidence type="ECO:0000313" key="2">
    <source>
        <dbReference type="Proteomes" id="UP001447188"/>
    </source>
</evidence>
<sequence>MEPRYGLTVDWCRPSPKWIDARAGIRGRHASVQAAIQVSYLGIDGQAVGTFAERKMRWDLSLPSSSTSSTEEIEITSAKIGVAPSSQVILRGLGVRQLDRIYGVAHDAWINVPFERNVMIVPVLVLPGVISIQTRLA</sequence>
<gene>
    <name evidence="1" type="ORF">Q9L58_010846</name>
</gene>
<reference evidence="1 2" key="1">
    <citation type="submission" date="2024-02" db="EMBL/GenBank/DDBJ databases">
        <title>Discinaceae phylogenomics.</title>
        <authorList>
            <person name="Dirks A.C."/>
            <person name="James T.Y."/>
        </authorList>
    </citation>
    <scope>NUCLEOTIDE SEQUENCE [LARGE SCALE GENOMIC DNA]</scope>
    <source>
        <strain evidence="1 2">ACD0624</strain>
    </source>
</reference>